<dbReference type="SUPFAM" id="SSF56235">
    <property type="entry name" value="N-terminal nucleophile aminohydrolases (Ntn hydrolases)"/>
    <property type="match status" value="1"/>
</dbReference>
<dbReference type="InterPro" id="IPR043138">
    <property type="entry name" value="GGT_lsub"/>
</dbReference>
<dbReference type="InterPro" id="IPR029055">
    <property type="entry name" value="Ntn_hydrolases_N"/>
</dbReference>
<dbReference type="AlphaFoldDB" id="A0AAV9NH14"/>
<dbReference type="InterPro" id="IPR043137">
    <property type="entry name" value="GGT_ssub_C"/>
</dbReference>
<gene>
    <name evidence="1" type="ORF">LTR84_011657</name>
</gene>
<sequence length="621" mass="67092">MASTEKTFRAEAIYPIGDPPFTQFASRRSVVHSTKGMVACTQPLASEAGQRILKMGGNAADAAVATAAALNVTEPSSTGIGGDMFCLFFDAKTKKVHALNGSGRSAKNTTLEQVRKELDLPSSTRAKIPTKSALAVTVPGAPAGWVDTVEKFGSGKLTLEQILTPAIELAEEGFPVSELSASFWKAGEDSLRNASPNFRELLKKDKSAEHFVRAPRAGEIMRNPTLGKTFRALAAEGKKGFYTGRIAQSIVDVLKPLGGHIELEDLEEHMKRGAEETTPISLKFRGQNIKNTAAQRVTNGTSDGHFVELWEHPPNGQGIVALMALGILEELELSKKIQTFALEDHNSAPYLHAIIEALQIAFADASWWVTDPEHSPVKPAELLSRSYLAERAKLFEKDKAGQHLKGQPPSPAQNHCDTVYFAVADKEGNGMSFINSVYDGFGSNIIPQGCGFTLQNRGSNFDLGPDNHPNIYKGGKKPYHTIIPGLLTNGEEGERQLHSVFGVMGGFMQPQGHVQVLLNMEVFGMNPQQALDAPRICIGAGLPSNDSEDVSMGTVYIEEGISDEVVRALRQFGHDVEVLGGWGRGRFGRGQIIRRHVDEETRIPVYSGGSDLRGDGCALPG</sequence>
<protein>
    <recommendedName>
        <fullName evidence="3">Gamma-glutamyltransferase</fullName>
    </recommendedName>
</protein>
<organism evidence="1 2">
    <name type="scientific">Exophiala bonariae</name>
    <dbReference type="NCBI Taxonomy" id="1690606"/>
    <lineage>
        <taxon>Eukaryota</taxon>
        <taxon>Fungi</taxon>
        <taxon>Dikarya</taxon>
        <taxon>Ascomycota</taxon>
        <taxon>Pezizomycotina</taxon>
        <taxon>Eurotiomycetes</taxon>
        <taxon>Chaetothyriomycetidae</taxon>
        <taxon>Chaetothyriales</taxon>
        <taxon>Herpotrichiellaceae</taxon>
        <taxon>Exophiala</taxon>
    </lineage>
</organism>
<keyword evidence="2" id="KW-1185">Reference proteome</keyword>
<evidence type="ECO:0000313" key="1">
    <source>
        <dbReference type="EMBL" id="KAK5057656.1"/>
    </source>
</evidence>
<name>A0AAV9NH14_9EURO</name>
<dbReference type="Proteomes" id="UP001358417">
    <property type="component" value="Unassembled WGS sequence"/>
</dbReference>
<dbReference type="PANTHER" id="PTHR43881:SF1">
    <property type="entry name" value="GAMMA-GLUTAMYLTRANSPEPTIDASE (AFU_ORTHOLOGUE AFUA_4G13580)"/>
    <property type="match status" value="1"/>
</dbReference>
<evidence type="ECO:0000313" key="2">
    <source>
        <dbReference type="Proteomes" id="UP001358417"/>
    </source>
</evidence>
<proteinExistence type="predicted"/>
<accession>A0AAV9NH14</accession>
<dbReference type="EMBL" id="JAVRRD010000006">
    <property type="protein sequence ID" value="KAK5057656.1"/>
    <property type="molecule type" value="Genomic_DNA"/>
</dbReference>
<dbReference type="Gene3D" id="1.10.246.130">
    <property type="match status" value="1"/>
</dbReference>
<dbReference type="Gene3D" id="3.60.20.40">
    <property type="match status" value="1"/>
</dbReference>
<dbReference type="PANTHER" id="PTHR43881">
    <property type="entry name" value="GAMMA-GLUTAMYLTRANSPEPTIDASE (AFU_ORTHOLOGUE AFUA_4G13580)"/>
    <property type="match status" value="1"/>
</dbReference>
<dbReference type="RefSeq" id="XP_064708774.1">
    <property type="nucleotide sequence ID" value="XM_064855185.1"/>
</dbReference>
<reference evidence="1 2" key="1">
    <citation type="submission" date="2023-08" db="EMBL/GenBank/DDBJ databases">
        <title>Black Yeasts Isolated from many extreme environments.</title>
        <authorList>
            <person name="Coleine C."/>
            <person name="Stajich J.E."/>
            <person name="Selbmann L."/>
        </authorList>
    </citation>
    <scope>NUCLEOTIDE SEQUENCE [LARGE SCALE GENOMIC DNA]</scope>
    <source>
        <strain evidence="1 2">CCFEE 5792</strain>
    </source>
</reference>
<comment type="caution">
    <text evidence="1">The sequence shown here is derived from an EMBL/GenBank/DDBJ whole genome shotgun (WGS) entry which is preliminary data.</text>
</comment>
<evidence type="ECO:0008006" key="3">
    <source>
        <dbReference type="Google" id="ProtNLM"/>
    </source>
</evidence>
<dbReference type="Pfam" id="PF01019">
    <property type="entry name" value="G_glu_transpept"/>
    <property type="match status" value="1"/>
</dbReference>
<dbReference type="GeneID" id="89979807"/>
<dbReference type="PRINTS" id="PR01210">
    <property type="entry name" value="GGTRANSPTASE"/>
</dbReference>
<dbReference type="InterPro" id="IPR052896">
    <property type="entry name" value="GGT-like_enzyme"/>
</dbReference>